<dbReference type="EMBL" id="BTGU01000050">
    <property type="protein sequence ID" value="GMN54199.1"/>
    <property type="molecule type" value="Genomic_DNA"/>
</dbReference>
<dbReference type="CDD" id="cd00051">
    <property type="entry name" value="EFh"/>
    <property type="match status" value="1"/>
</dbReference>
<dbReference type="InterPro" id="IPR039647">
    <property type="entry name" value="EF_hand_pair_protein_CML-like"/>
</dbReference>
<dbReference type="PROSITE" id="PS50222">
    <property type="entry name" value="EF_HAND_2"/>
    <property type="match status" value="2"/>
</dbReference>
<evidence type="ECO:0000256" key="2">
    <source>
        <dbReference type="ARBA" id="ARBA00022737"/>
    </source>
</evidence>
<evidence type="ECO:0000259" key="5">
    <source>
        <dbReference type="PROSITE" id="PS50222"/>
    </source>
</evidence>
<feature type="domain" description="EF-hand" evidence="5">
    <location>
        <begin position="119"/>
        <end position="154"/>
    </location>
</feature>
<evidence type="ECO:0000313" key="7">
    <source>
        <dbReference type="Proteomes" id="UP001187192"/>
    </source>
</evidence>
<keyword evidence="4" id="KW-0472">Membrane</keyword>
<dbReference type="InterPro" id="IPR002048">
    <property type="entry name" value="EF_hand_dom"/>
</dbReference>
<dbReference type="InterPro" id="IPR011992">
    <property type="entry name" value="EF-hand-dom_pair"/>
</dbReference>
<protein>
    <recommendedName>
        <fullName evidence="5">EF-hand domain-containing protein</fullName>
    </recommendedName>
</protein>
<dbReference type="AlphaFoldDB" id="A0AA88AK93"/>
<dbReference type="Gene3D" id="1.10.238.10">
    <property type="entry name" value="EF-hand"/>
    <property type="match status" value="1"/>
</dbReference>
<feature type="domain" description="EF-hand" evidence="5">
    <location>
        <begin position="156"/>
        <end position="190"/>
    </location>
</feature>
<keyword evidence="4" id="KW-0812">Transmembrane</keyword>
<keyword evidence="7" id="KW-1185">Reference proteome</keyword>
<evidence type="ECO:0000256" key="3">
    <source>
        <dbReference type="ARBA" id="ARBA00022837"/>
    </source>
</evidence>
<organism evidence="6 7">
    <name type="scientific">Ficus carica</name>
    <name type="common">Common fig</name>
    <dbReference type="NCBI Taxonomy" id="3494"/>
    <lineage>
        <taxon>Eukaryota</taxon>
        <taxon>Viridiplantae</taxon>
        <taxon>Streptophyta</taxon>
        <taxon>Embryophyta</taxon>
        <taxon>Tracheophyta</taxon>
        <taxon>Spermatophyta</taxon>
        <taxon>Magnoliopsida</taxon>
        <taxon>eudicotyledons</taxon>
        <taxon>Gunneridae</taxon>
        <taxon>Pentapetalae</taxon>
        <taxon>rosids</taxon>
        <taxon>fabids</taxon>
        <taxon>Rosales</taxon>
        <taxon>Moraceae</taxon>
        <taxon>Ficeae</taxon>
        <taxon>Ficus</taxon>
    </lineage>
</organism>
<keyword evidence="1" id="KW-0479">Metal-binding</keyword>
<sequence length="190" mass="21928">METVMVKFPVSSSIAKILVLVIIELAIVLKDTFSTLRYVVQLSSHFLTFIFCKDSAEFEPRVDYNDLKISDDQVAQTKRDNFPKELCIEEVKDVMDRLVEKNLCDDDDDDDDELFDEEVSMEEVREAFEVFDENKDGFIDAGEVQKVLRALGSMEASVKDCKAMIKAFDKDGDEKIDFKEFVKIMEESFR</sequence>
<accession>A0AA88AK93</accession>
<gene>
    <name evidence="6" type="ORF">TIFTF001_023338</name>
</gene>
<dbReference type="FunFam" id="1.10.238.10:FF:000003">
    <property type="entry name" value="Calmodulin A"/>
    <property type="match status" value="1"/>
</dbReference>
<comment type="caution">
    <text evidence="6">The sequence shown here is derived from an EMBL/GenBank/DDBJ whole genome shotgun (WGS) entry which is preliminary data.</text>
</comment>
<proteinExistence type="predicted"/>
<dbReference type="Proteomes" id="UP001187192">
    <property type="component" value="Unassembled WGS sequence"/>
</dbReference>
<keyword evidence="2" id="KW-0677">Repeat</keyword>
<dbReference type="PROSITE" id="PS00018">
    <property type="entry name" value="EF_HAND_1"/>
    <property type="match status" value="1"/>
</dbReference>
<evidence type="ECO:0000256" key="4">
    <source>
        <dbReference type="SAM" id="Phobius"/>
    </source>
</evidence>
<evidence type="ECO:0000313" key="6">
    <source>
        <dbReference type="EMBL" id="GMN54199.1"/>
    </source>
</evidence>
<dbReference type="InterPro" id="IPR018247">
    <property type="entry name" value="EF_Hand_1_Ca_BS"/>
</dbReference>
<name>A0AA88AK93_FICCA</name>
<keyword evidence="3" id="KW-0106">Calcium</keyword>
<reference evidence="6" key="1">
    <citation type="submission" date="2023-07" db="EMBL/GenBank/DDBJ databases">
        <title>draft genome sequence of fig (Ficus carica).</title>
        <authorList>
            <person name="Takahashi T."/>
            <person name="Nishimura K."/>
        </authorList>
    </citation>
    <scope>NUCLEOTIDE SEQUENCE</scope>
</reference>
<dbReference type="SMART" id="SM00054">
    <property type="entry name" value="EFh"/>
    <property type="match status" value="2"/>
</dbReference>
<dbReference type="PANTHER" id="PTHR10891">
    <property type="entry name" value="EF-HAND CALCIUM-BINDING DOMAIN CONTAINING PROTEIN"/>
    <property type="match status" value="1"/>
</dbReference>
<evidence type="ECO:0000256" key="1">
    <source>
        <dbReference type="ARBA" id="ARBA00022723"/>
    </source>
</evidence>
<dbReference type="GO" id="GO:0005509">
    <property type="term" value="F:calcium ion binding"/>
    <property type="evidence" value="ECO:0007669"/>
    <property type="project" value="InterPro"/>
</dbReference>
<dbReference type="Pfam" id="PF13499">
    <property type="entry name" value="EF-hand_7"/>
    <property type="match status" value="1"/>
</dbReference>
<feature type="transmembrane region" description="Helical" evidence="4">
    <location>
        <begin position="12"/>
        <end position="29"/>
    </location>
</feature>
<keyword evidence="4" id="KW-1133">Transmembrane helix</keyword>
<dbReference type="SUPFAM" id="SSF47473">
    <property type="entry name" value="EF-hand"/>
    <property type="match status" value="1"/>
</dbReference>